<dbReference type="Proteomes" id="UP001417504">
    <property type="component" value="Unassembled WGS sequence"/>
</dbReference>
<evidence type="ECO:0000313" key="1">
    <source>
        <dbReference type="EMBL" id="KAK9144905.1"/>
    </source>
</evidence>
<dbReference type="PANTHER" id="PTHR34222:SF99">
    <property type="entry name" value="PROTEIN, PUTATIVE-RELATED"/>
    <property type="match status" value="1"/>
</dbReference>
<sequence length="156" mass="18172">MSESHTINKLMQFLMGLNEVYDHVRNEVLVMDPLPSLKKTYAIIVRVEIQKEVNIAFAPKVETTMMVKQVISKPFVSKSSVPVNSVKGGGFKKQNKDDSYYDHSQDEAQYQRNMLQTLWLSRLVNAERARKSTRRAIKEFCSYDRNSYGFLERWTV</sequence>
<keyword evidence="2" id="KW-1185">Reference proteome</keyword>
<proteinExistence type="predicted"/>
<protein>
    <submittedName>
        <fullName evidence="1">Uncharacterized protein</fullName>
    </submittedName>
</protein>
<evidence type="ECO:0000313" key="2">
    <source>
        <dbReference type="Proteomes" id="UP001417504"/>
    </source>
</evidence>
<name>A0AAP0K3W5_9MAGN</name>
<reference evidence="1 2" key="1">
    <citation type="submission" date="2024-01" db="EMBL/GenBank/DDBJ databases">
        <title>Genome assemblies of Stephania.</title>
        <authorList>
            <person name="Yang L."/>
        </authorList>
    </citation>
    <scope>NUCLEOTIDE SEQUENCE [LARGE SCALE GENOMIC DNA]</scope>
    <source>
        <strain evidence="1">QJT</strain>
        <tissue evidence="1">Leaf</tissue>
    </source>
</reference>
<gene>
    <name evidence="1" type="ORF">Sjap_004808</name>
</gene>
<accession>A0AAP0K3W5</accession>
<dbReference type="PANTHER" id="PTHR34222">
    <property type="entry name" value="GAG_PRE-INTEGRS DOMAIN-CONTAINING PROTEIN"/>
    <property type="match status" value="1"/>
</dbReference>
<dbReference type="EMBL" id="JBBNAE010000002">
    <property type="protein sequence ID" value="KAK9144905.1"/>
    <property type="molecule type" value="Genomic_DNA"/>
</dbReference>
<organism evidence="1 2">
    <name type="scientific">Stephania japonica</name>
    <dbReference type="NCBI Taxonomy" id="461633"/>
    <lineage>
        <taxon>Eukaryota</taxon>
        <taxon>Viridiplantae</taxon>
        <taxon>Streptophyta</taxon>
        <taxon>Embryophyta</taxon>
        <taxon>Tracheophyta</taxon>
        <taxon>Spermatophyta</taxon>
        <taxon>Magnoliopsida</taxon>
        <taxon>Ranunculales</taxon>
        <taxon>Menispermaceae</taxon>
        <taxon>Menispermoideae</taxon>
        <taxon>Cissampelideae</taxon>
        <taxon>Stephania</taxon>
    </lineage>
</organism>
<comment type="caution">
    <text evidence="1">The sequence shown here is derived from an EMBL/GenBank/DDBJ whole genome shotgun (WGS) entry which is preliminary data.</text>
</comment>
<dbReference type="AlphaFoldDB" id="A0AAP0K3W5"/>